<comment type="subcellular location">
    <subcellularLocation>
        <location evidence="5">Cell membrane</location>
        <topology evidence="5">Multi-pass membrane protein</topology>
    </subcellularLocation>
    <subcellularLocation>
        <location evidence="1">Membrane</location>
        <topology evidence="1">Multi-pass membrane protein</topology>
    </subcellularLocation>
</comment>
<feature type="transmembrane region" description="Helical" evidence="5">
    <location>
        <begin position="20"/>
        <end position="41"/>
    </location>
</feature>
<dbReference type="InterPro" id="IPR000412">
    <property type="entry name" value="ABC_2_transport"/>
</dbReference>
<dbReference type="Proteomes" id="UP000521676">
    <property type="component" value="Unassembled WGS sequence"/>
</dbReference>
<dbReference type="InterPro" id="IPR051784">
    <property type="entry name" value="Nod_factor_ABC_transporter"/>
</dbReference>
<keyword evidence="5" id="KW-1003">Cell membrane</keyword>
<evidence type="ECO:0000256" key="3">
    <source>
        <dbReference type="ARBA" id="ARBA00022989"/>
    </source>
</evidence>
<evidence type="ECO:0000256" key="1">
    <source>
        <dbReference type="ARBA" id="ARBA00004141"/>
    </source>
</evidence>
<dbReference type="EMBL" id="JACATZ010000001">
    <property type="protein sequence ID" value="NWJ44456.1"/>
    <property type="molecule type" value="Genomic_DNA"/>
</dbReference>
<feature type="transmembrane region" description="Helical" evidence="5">
    <location>
        <begin position="220"/>
        <end position="239"/>
    </location>
</feature>
<accession>A0A8T7M1B2</accession>
<name>A0A8T7M1B2_9CHLR</name>
<keyword evidence="2 5" id="KW-0812">Transmembrane</keyword>
<evidence type="ECO:0000256" key="2">
    <source>
        <dbReference type="ARBA" id="ARBA00022692"/>
    </source>
</evidence>
<evidence type="ECO:0000313" key="10">
    <source>
        <dbReference type="Proteomes" id="UP001431572"/>
    </source>
</evidence>
<reference evidence="7 9" key="1">
    <citation type="submission" date="2020-06" db="EMBL/GenBank/DDBJ databases">
        <title>Anoxygenic phototrophic Chloroflexota member uses a Type I reaction center.</title>
        <authorList>
            <person name="Tsuji J.M."/>
            <person name="Shaw N.A."/>
            <person name="Nagashima S."/>
            <person name="Venkiteswaran J."/>
            <person name="Schiff S.L."/>
            <person name="Hanada S."/>
            <person name="Tank M."/>
            <person name="Neufeld J.D."/>
        </authorList>
    </citation>
    <scope>NUCLEOTIDE SEQUENCE [LARGE SCALE GENOMIC DNA]</scope>
    <source>
        <strain evidence="7">L227-S17</strain>
    </source>
</reference>
<keyword evidence="10" id="KW-1185">Reference proteome</keyword>
<organism evidence="7 9">
    <name type="scientific">Candidatus Chlorohelix allophototropha</name>
    <dbReference type="NCBI Taxonomy" id="3003348"/>
    <lineage>
        <taxon>Bacteria</taxon>
        <taxon>Bacillati</taxon>
        <taxon>Chloroflexota</taxon>
        <taxon>Chloroflexia</taxon>
        <taxon>Candidatus Chloroheliales</taxon>
        <taxon>Candidatus Chloroheliaceae</taxon>
        <taxon>Candidatus Chlorohelix</taxon>
    </lineage>
</organism>
<gene>
    <name evidence="7" type="ORF">HXX08_01115</name>
    <name evidence="8" type="ORF">OZ401_002143</name>
</gene>
<reference evidence="8" key="2">
    <citation type="journal article" date="2024" name="Nature">
        <title>Anoxygenic phototroph of the Chloroflexota uses a type I reaction centre.</title>
        <authorList>
            <person name="Tsuji J.M."/>
            <person name="Shaw N.A."/>
            <person name="Nagashima S."/>
            <person name="Venkiteswaran J.J."/>
            <person name="Schiff S.L."/>
            <person name="Watanabe T."/>
            <person name="Fukui M."/>
            <person name="Hanada S."/>
            <person name="Tank M."/>
            <person name="Neufeld J.D."/>
        </authorList>
    </citation>
    <scope>NUCLEOTIDE SEQUENCE</scope>
    <source>
        <strain evidence="8">L227-S17</strain>
    </source>
</reference>
<feature type="transmembrane region" description="Helical" evidence="5">
    <location>
        <begin position="53"/>
        <end position="79"/>
    </location>
</feature>
<dbReference type="AlphaFoldDB" id="A0A8T7M1B2"/>
<evidence type="ECO:0000313" key="7">
    <source>
        <dbReference type="EMBL" id="NWJ44456.1"/>
    </source>
</evidence>
<dbReference type="InterPro" id="IPR047817">
    <property type="entry name" value="ABC2_TM_bact-type"/>
</dbReference>
<feature type="transmembrane region" description="Helical" evidence="5">
    <location>
        <begin position="99"/>
        <end position="122"/>
    </location>
</feature>
<dbReference type="GO" id="GO:0140359">
    <property type="term" value="F:ABC-type transporter activity"/>
    <property type="evidence" value="ECO:0007669"/>
    <property type="project" value="InterPro"/>
</dbReference>
<dbReference type="InterPro" id="IPR013525">
    <property type="entry name" value="ABC2_TM"/>
</dbReference>
<feature type="domain" description="ABC transmembrane type-2" evidence="6">
    <location>
        <begin position="21"/>
        <end position="246"/>
    </location>
</feature>
<feature type="transmembrane region" description="Helical" evidence="5">
    <location>
        <begin position="134"/>
        <end position="158"/>
    </location>
</feature>
<feature type="transmembrane region" description="Helical" evidence="5">
    <location>
        <begin position="164"/>
        <end position="185"/>
    </location>
</feature>
<keyword evidence="4 5" id="KW-0472">Membrane</keyword>
<protein>
    <recommendedName>
        <fullName evidence="5">Transport permease protein</fullName>
    </recommendedName>
</protein>
<keyword evidence="3 5" id="KW-1133">Transmembrane helix</keyword>
<dbReference type="Pfam" id="PF01061">
    <property type="entry name" value="ABC2_membrane"/>
    <property type="match status" value="1"/>
</dbReference>
<dbReference type="PANTHER" id="PTHR43229:SF3">
    <property type="entry name" value="ABC-TYPE MULTIDRUG TRANSPORT SYSTEM, PERMEASE COMPONENT"/>
    <property type="match status" value="1"/>
</dbReference>
<evidence type="ECO:0000256" key="5">
    <source>
        <dbReference type="RuleBase" id="RU361157"/>
    </source>
</evidence>
<dbReference type="EMBL" id="CP128399">
    <property type="protein sequence ID" value="WJW66347.1"/>
    <property type="molecule type" value="Genomic_DNA"/>
</dbReference>
<comment type="similarity">
    <text evidence="5">Belongs to the ABC-2 integral membrane protein family.</text>
</comment>
<dbReference type="RefSeq" id="WP_341468231.1">
    <property type="nucleotide sequence ID" value="NZ_CP128399.1"/>
</dbReference>
<keyword evidence="5" id="KW-0813">Transport</keyword>
<dbReference type="PROSITE" id="PS51012">
    <property type="entry name" value="ABC_TM2"/>
    <property type="match status" value="1"/>
</dbReference>
<evidence type="ECO:0000313" key="8">
    <source>
        <dbReference type="EMBL" id="WJW66347.1"/>
    </source>
</evidence>
<sequence>MTRFFSNFWDLFLIQLANWRWSWAATMINGLLVPLTTFFFFKLLATSGNTEQDLYLLSGNIIVSLLFTTMYGTCARFSFMRTFGVLDYYATLPVYKGLLVLAVNAGFLVLTLPTALLTVLMGQYIFNITISLSPLFLLIVPLASFSLSAVGALVGVTAPNFDTATSISGVLQFIFMGLSPILVAADRLPEFVQWIGKALPSTYAAEALRLSLIGQFNEKFWLDVVILLVVNTLIMLYVGSKMEWRSA</sequence>
<evidence type="ECO:0000256" key="4">
    <source>
        <dbReference type="ARBA" id="ARBA00023136"/>
    </source>
</evidence>
<dbReference type="GO" id="GO:0043190">
    <property type="term" value="C:ATP-binding cassette (ABC) transporter complex"/>
    <property type="evidence" value="ECO:0007669"/>
    <property type="project" value="InterPro"/>
</dbReference>
<dbReference type="PIRSF" id="PIRSF006648">
    <property type="entry name" value="DrrB"/>
    <property type="match status" value="1"/>
</dbReference>
<proteinExistence type="inferred from homology"/>
<dbReference type="PANTHER" id="PTHR43229">
    <property type="entry name" value="NODULATION PROTEIN J"/>
    <property type="match status" value="1"/>
</dbReference>
<dbReference type="Proteomes" id="UP001431572">
    <property type="component" value="Chromosome 1"/>
</dbReference>
<evidence type="ECO:0000313" key="9">
    <source>
        <dbReference type="Proteomes" id="UP000521676"/>
    </source>
</evidence>
<evidence type="ECO:0000259" key="6">
    <source>
        <dbReference type="PROSITE" id="PS51012"/>
    </source>
</evidence>